<dbReference type="AlphaFoldDB" id="A0A9W4XV50"/>
<accession>A0A9W4XV50</accession>
<dbReference type="Proteomes" id="UP001152607">
    <property type="component" value="Unassembled WGS sequence"/>
</dbReference>
<sequence length="73" mass="8184">MTTRLSNHTAPSRQQNAPPAEYTRGGEGFRYGQDAESFTFEDTSGHTDTLREALSNISPTRILRISIKKKNTQ</sequence>
<organism evidence="2 3">
    <name type="scientific">Periconia digitata</name>
    <dbReference type="NCBI Taxonomy" id="1303443"/>
    <lineage>
        <taxon>Eukaryota</taxon>
        <taxon>Fungi</taxon>
        <taxon>Dikarya</taxon>
        <taxon>Ascomycota</taxon>
        <taxon>Pezizomycotina</taxon>
        <taxon>Dothideomycetes</taxon>
        <taxon>Pleosporomycetidae</taxon>
        <taxon>Pleosporales</taxon>
        <taxon>Massarineae</taxon>
        <taxon>Periconiaceae</taxon>
        <taxon>Periconia</taxon>
    </lineage>
</organism>
<gene>
    <name evidence="2" type="ORF">PDIGIT_LOCUS12007</name>
</gene>
<keyword evidence="3" id="KW-1185">Reference proteome</keyword>
<proteinExistence type="predicted"/>
<feature type="region of interest" description="Disordered" evidence="1">
    <location>
        <begin position="1"/>
        <end position="31"/>
    </location>
</feature>
<reference evidence="2" key="1">
    <citation type="submission" date="2023-01" db="EMBL/GenBank/DDBJ databases">
        <authorList>
            <person name="Van Ghelder C."/>
            <person name="Rancurel C."/>
        </authorList>
    </citation>
    <scope>NUCLEOTIDE SEQUENCE</scope>
    <source>
        <strain evidence="2">CNCM I-4278</strain>
    </source>
</reference>
<name>A0A9W4XV50_9PLEO</name>
<evidence type="ECO:0000313" key="2">
    <source>
        <dbReference type="EMBL" id="CAI6338871.1"/>
    </source>
</evidence>
<evidence type="ECO:0000313" key="3">
    <source>
        <dbReference type="Proteomes" id="UP001152607"/>
    </source>
</evidence>
<protein>
    <submittedName>
        <fullName evidence="2">Uncharacterized protein</fullName>
    </submittedName>
</protein>
<feature type="compositionally biased region" description="Polar residues" evidence="1">
    <location>
        <begin position="1"/>
        <end position="17"/>
    </location>
</feature>
<dbReference type="EMBL" id="CAOQHR010000008">
    <property type="protein sequence ID" value="CAI6338871.1"/>
    <property type="molecule type" value="Genomic_DNA"/>
</dbReference>
<evidence type="ECO:0000256" key="1">
    <source>
        <dbReference type="SAM" id="MobiDB-lite"/>
    </source>
</evidence>
<comment type="caution">
    <text evidence="2">The sequence shown here is derived from an EMBL/GenBank/DDBJ whole genome shotgun (WGS) entry which is preliminary data.</text>
</comment>